<feature type="chain" id="PRO_5043382050" description="Beta-fructofuranosidase" evidence="6">
    <location>
        <begin position="18"/>
        <end position="667"/>
    </location>
</feature>
<comment type="similarity">
    <text evidence="1 4">Belongs to the glycosyl hydrolase 32 family.</text>
</comment>
<dbReference type="GO" id="GO:0004553">
    <property type="term" value="F:hydrolase activity, hydrolyzing O-glycosyl compounds"/>
    <property type="evidence" value="ECO:0007669"/>
    <property type="project" value="InterPro"/>
</dbReference>
<evidence type="ECO:0000256" key="6">
    <source>
        <dbReference type="SAM" id="SignalP"/>
    </source>
</evidence>
<dbReference type="SUPFAM" id="SSF49899">
    <property type="entry name" value="Concanavalin A-like lectins/glucanases"/>
    <property type="match status" value="1"/>
</dbReference>
<dbReference type="InterPro" id="IPR013148">
    <property type="entry name" value="Glyco_hydro_32_N"/>
</dbReference>
<dbReference type="SUPFAM" id="SSF75005">
    <property type="entry name" value="Arabinanase/levansucrase/invertase"/>
    <property type="match status" value="1"/>
</dbReference>
<dbReference type="Pfam" id="PF00251">
    <property type="entry name" value="Glyco_hydro_32N"/>
    <property type="match status" value="1"/>
</dbReference>
<keyword evidence="2 4" id="KW-0378">Hydrolase</keyword>
<dbReference type="PANTHER" id="PTHR31953">
    <property type="entry name" value="BETA-FRUCTOFURANOSIDASE, INSOLUBLE ISOENZYME CWINV1-RELATED"/>
    <property type="match status" value="1"/>
</dbReference>
<keyword evidence="10" id="KW-1185">Reference proteome</keyword>
<keyword evidence="6" id="KW-0732">Signal</keyword>
<evidence type="ECO:0000256" key="5">
    <source>
        <dbReference type="SAM" id="MobiDB-lite"/>
    </source>
</evidence>
<evidence type="ECO:0000256" key="4">
    <source>
        <dbReference type="RuleBase" id="RU362110"/>
    </source>
</evidence>
<evidence type="ECO:0000313" key="10">
    <source>
        <dbReference type="Proteomes" id="UP001314263"/>
    </source>
</evidence>
<feature type="region of interest" description="Disordered" evidence="5">
    <location>
        <begin position="54"/>
        <end position="79"/>
    </location>
</feature>
<evidence type="ECO:0000256" key="2">
    <source>
        <dbReference type="ARBA" id="ARBA00022801"/>
    </source>
</evidence>
<dbReference type="GO" id="GO:0005975">
    <property type="term" value="P:carbohydrate metabolic process"/>
    <property type="evidence" value="ECO:0007669"/>
    <property type="project" value="InterPro"/>
</dbReference>
<feature type="signal peptide" evidence="6">
    <location>
        <begin position="1"/>
        <end position="17"/>
    </location>
</feature>
<evidence type="ECO:0000256" key="3">
    <source>
        <dbReference type="ARBA" id="ARBA00023295"/>
    </source>
</evidence>
<feature type="domain" description="Glycosyl hydrolase family 32 N-terminal" evidence="7">
    <location>
        <begin position="98"/>
        <end position="461"/>
    </location>
</feature>
<dbReference type="Pfam" id="PF08244">
    <property type="entry name" value="Glyco_hydro_32C"/>
    <property type="match status" value="1"/>
</dbReference>
<dbReference type="InterPro" id="IPR023296">
    <property type="entry name" value="Glyco_hydro_beta-prop_sf"/>
</dbReference>
<evidence type="ECO:0000259" key="8">
    <source>
        <dbReference type="Pfam" id="PF08244"/>
    </source>
</evidence>
<sequence length="667" mass="71352">MVKYVVVISLIIAQVLGQTTTFARAQDAAQAPAPTVYLLPNSSGIPASAPGPALNVYAPDDNASPKDNNPAATGQALPKEAIAPVSREQAEMLKPRFHITGATGWINDPNGMFQNRDGSYHVFYQWNPVAPVWGSPYWGHVMSTDLVHWERLPPALIPDTEYDYDGVFSGSTTLLEDGTPAIFFTGVSGLAQYKYYVQVQGIARPANVSDPKLKLWIKTPTPVIGQPPANGLSAQFRDPTTAWRQDGLWHTAIGTMEACLGTAALYTSPDFKTWTSSGTWTDQVSLGQATNAQCTQPAVAQAGNGACDQFGAACRMWECPDAFDMGNGTWAFKWSDQSKGRVPFSRDWYILGASTEFLRSNSSAPASGLSTGGSDAAASPRFQAQHTQQVVDFGSIYASKTFKLKDGRRVLLGWAYETAAGCESECSTGTNFTNSLGWQGAHTLPREVQLDAESALLLMNPVEEVARLRQKQLYSNSSQQLPSNSSSGALSGLELAPSAFLGRQMEVIAAFSVDPDAARGNTAVQSPFAVGLQLNTGNQTYTRISINGTAAASQSGNLQITHAGVYVDRSMSGPYSNATTQGGLIPLPPAGLQASTVTLRLFVDRSLLEVYALQGRGRVTSRIYPLGLVNQWGLAAYGAFGSLPAFVNVTAWDVGNAFTDTQPYTCC</sequence>
<dbReference type="InterPro" id="IPR050551">
    <property type="entry name" value="Fructan_Metab_Enzymes"/>
</dbReference>
<evidence type="ECO:0000259" key="7">
    <source>
        <dbReference type="Pfam" id="PF00251"/>
    </source>
</evidence>
<dbReference type="InterPro" id="IPR013189">
    <property type="entry name" value="Glyco_hydro_32_C"/>
</dbReference>
<reference evidence="9 10" key="1">
    <citation type="submission" date="2023-10" db="EMBL/GenBank/DDBJ databases">
        <authorList>
            <person name="Maclean D."/>
            <person name="Macfadyen A."/>
        </authorList>
    </citation>
    <scope>NUCLEOTIDE SEQUENCE [LARGE SCALE GENOMIC DNA]</scope>
</reference>
<dbReference type="Proteomes" id="UP001314263">
    <property type="component" value="Unassembled WGS sequence"/>
</dbReference>
<comment type="caution">
    <text evidence="9">The sequence shown here is derived from an EMBL/GenBank/DDBJ whole genome shotgun (WGS) entry which is preliminary data.</text>
</comment>
<gene>
    <name evidence="9" type="ORF">CVIRNUC_010258</name>
</gene>
<accession>A0AAV1IK39</accession>
<dbReference type="InterPro" id="IPR001362">
    <property type="entry name" value="Glyco_hydro_32"/>
</dbReference>
<dbReference type="Gene3D" id="2.115.10.20">
    <property type="entry name" value="Glycosyl hydrolase domain, family 43"/>
    <property type="match status" value="1"/>
</dbReference>
<dbReference type="Gene3D" id="2.60.120.560">
    <property type="entry name" value="Exo-inulinase, domain 1"/>
    <property type="match status" value="1"/>
</dbReference>
<evidence type="ECO:0000313" key="9">
    <source>
        <dbReference type="EMBL" id="CAK0787042.1"/>
    </source>
</evidence>
<proteinExistence type="inferred from homology"/>
<dbReference type="InterPro" id="IPR013320">
    <property type="entry name" value="ConA-like_dom_sf"/>
</dbReference>
<dbReference type="EMBL" id="CAUYUE010000016">
    <property type="protein sequence ID" value="CAK0787042.1"/>
    <property type="molecule type" value="Genomic_DNA"/>
</dbReference>
<organism evidence="9 10">
    <name type="scientific">Coccomyxa viridis</name>
    <dbReference type="NCBI Taxonomy" id="1274662"/>
    <lineage>
        <taxon>Eukaryota</taxon>
        <taxon>Viridiplantae</taxon>
        <taxon>Chlorophyta</taxon>
        <taxon>core chlorophytes</taxon>
        <taxon>Trebouxiophyceae</taxon>
        <taxon>Trebouxiophyceae incertae sedis</taxon>
        <taxon>Coccomyxaceae</taxon>
        <taxon>Coccomyxa</taxon>
    </lineage>
</organism>
<protein>
    <recommendedName>
        <fullName evidence="11">Beta-fructofuranosidase</fullName>
    </recommendedName>
</protein>
<keyword evidence="3 4" id="KW-0326">Glycosidase</keyword>
<name>A0AAV1IK39_9CHLO</name>
<dbReference type="SMART" id="SM00640">
    <property type="entry name" value="Glyco_32"/>
    <property type="match status" value="1"/>
</dbReference>
<evidence type="ECO:0000256" key="1">
    <source>
        <dbReference type="ARBA" id="ARBA00009902"/>
    </source>
</evidence>
<dbReference type="AlphaFoldDB" id="A0AAV1IK39"/>
<evidence type="ECO:0008006" key="11">
    <source>
        <dbReference type="Google" id="ProtNLM"/>
    </source>
</evidence>
<feature type="domain" description="Glycosyl hydrolase family 32 C-terminal" evidence="8">
    <location>
        <begin position="464"/>
        <end position="653"/>
    </location>
</feature>
<dbReference type="CDD" id="cd18624">
    <property type="entry name" value="GH32_Fruct1-like"/>
    <property type="match status" value="1"/>
</dbReference>